<feature type="domain" description="Cadherin" evidence="17">
    <location>
        <begin position="109"/>
        <end position="194"/>
    </location>
</feature>
<keyword evidence="3 13" id="KW-0812">Transmembrane</keyword>
<dbReference type="PANTHER" id="PTHR24025:SF23">
    <property type="entry name" value="NEURAL-CADHERIN"/>
    <property type="match status" value="1"/>
</dbReference>
<dbReference type="HOGENOM" id="CLU_000265_0_0_1"/>
<feature type="domain" description="Cadherin" evidence="17">
    <location>
        <begin position="607"/>
        <end position="716"/>
    </location>
</feature>
<feature type="domain" description="Cadherin" evidence="17">
    <location>
        <begin position="1556"/>
        <end position="1661"/>
    </location>
</feature>
<feature type="domain" description="Cadherin" evidence="17">
    <location>
        <begin position="1141"/>
        <end position="1243"/>
    </location>
</feature>
<feature type="domain" description="Cadherin" evidence="17">
    <location>
        <begin position="717"/>
        <end position="822"/>
    </location>
</feature>
<evidence type="ECO:0000256" key="4">
    <source>
        <dbReference type="ARBA" id="ARBA00022729"/>
    </source>
</evidence>
<dbReference type="InterPro" id="IPR002126">
    <property type="entry name" value="Cadherin-like_dom"/>
</dbReference>
<evidence type="ECO:0000256" key="12">
    <source>
        <dbReference type="PROSITE-ProRule" id="PRU00043"/>
    </source>
</evidence>
<evidence type="ECO:0000259" key="17">
    <source>
        <dbReference type="PROSITE" id="PS50268"/>
    </source>
</evidence>
<dbReference type="Gene3D" id="4.10.900.10">
    <property type="entry name" value="TCF3-CBD (Catenin binding domain)"/>
    <property type="match status" value="1"/>
</dbReference>
<comment type="subcellular location">
    <subcellularLocation>
        <location evidence="13">Cell membrane</location>
        <topology evidence="13">Single-pass type I membrane protein</topology>
    </subcellularLocation>
    <subcellularLocation>
        <location evidence="1">Membrane</location>
        <topology evidence="1">Single-pass membrane protein</topology>
    </subcellularLocation>
</comment>
<dbReference type="InterPro" id="IPR015919">
    <property type="entry name" value="Cadherin-like_sf"/>
</dbReference>
<feature type="domain" description="Cadherin" evidence="17">
    <location>
        <begin position="1762"/>
        <end position="1864"/>
    </location>
</feature>
<keyword evidence="2" id="KW-0245">EGF-like domain</keyword>
<feature type="domain" description="Cadherin" evidence="17">
    <location>
        <begin position="1661"/>
        <end position="1761"/>
    </location>
</feature>
<dbReference type="FunFam" id="2.60.40.60:FF:000013">
    <property type="entry name" value="Cadherin EGF LAG seven-pass G-type receptor"/>
    <property type="match status" value="1"/>
</dbReference>
<keyword evidence="20" id="KW-1185">Reference proteome</keyword>
<dbReference type="GO" id="GO:0007156">
    <property type="term" value="P:homophilic cell adhesion via plasma membrane adhesion molecules"/>
    <property type="evidence" value="ECO:0007669"/>
    <property type="project" value="InterPro"/>
</dbReference>
<reference evidence="19" key="3">
    <citation type="submission" date="2015-06" db="UniProtKB">
        <authorList>
            <consortium name="EnsemblMetazoa"/>
        </authorList>
    </citation>
    <scope>IDENTIFICATION</scope>
</reference>
<dbReference type="InterPro" id="IPR027397">
    <property type="entry name" value="Catenin-bd_sf"/>
</dbReference>
<dbReference type="FunFam" id="2.60.40.60:FF:000092">
    <property type="entry name" value="Protocadherin 8"/>
    <property type="match status" value="2"/>
</dbReference>
<evidence type="ECO:0000256" key="7">
    <source>
        <dbReference type="ARBA" id="ARBA00022889"/>
    </source>
</evidence>
<feature type="domain" description="Cadherin" evidence="17">
    <location>
        <begin position="400"/>
        <end position="504"/>
    </location>
</feature>
<dbReference type="GO" id="GO:0048729">
    <property type="term" value="P:tissue morphogenesis"/>
    <property type="evidence" value="ECO:0007669"/>
    <property type="project" value="UniProtKB-ARBA"/>
</dbReference>
<protein>
    <recommendedName>
        <fullName evidence="17">Cadherin domain-containing protein</fullName>
    </recommendedName>
</protein>
<dbReference type="Pfam" id="PF00028">
    <property type="entry name" value="Cadherin"/>
    <property type="match status" value="21"/>
</dbReference>
<dbReference type="GO" id="GO:0005911">
    <property type="term" value="C:cell-cell junction"/>
    <property type="evidence" value="ECO:0007669"/>
    <property type="project" value="TreeGrafter"/>
</dbReference>
<dbReference type="PROSITE" id="PS00232">
    <property type="entry name" value="CADHERIN_1"/>
    <property type="match status" value="11"/>
</dbReference>
<dbReference type="FunFam" id="2.60.40.60:FF:000020">
    <property type="entry name" value="Dachsous cadherin-related 1b"/>
    <property type="match status" value="6"/>
</dbReference>
<evidence type="ECO:0000313" key="18">
    <source>
        <dbReference type="EMBL" id="ELU01386.1"/>
    </source>
</evidence>
<feature type="compositionally biased region" description="Low complexity" evidence="15">
    <location>
        <begin position="2377"/>
        <end position="2391"/>
    </location>
</feature>
<dbReference type="GO" id="GO:0009887">
    <property type="term" value="P:animal organ morphogenesis"/>
    <property type="evidence" value="ECO:0007669"/>
    <property type="project" value="UniProtKB-ARBA"/>
</dbReference>
<evidence type="ECO:0000313" key="19">
    <source>
        <dbReference type="EnsemblMetazoa" id="CapteP181060"/>
    </source>
</evidence>
<dbReference type="Proteomes" id="UP000014760">
    <property type="component" value="Unassembled WGS sequence"/>
</dbReference>
<feature type="domain" description="Cadherin" evidence="17">
    <location>
        <begin position="823"/>
        <end position="931"/>
    </location>
</feature>
<keyword evidence="9 16" id="KW-0472">Membrane</keyword>
<keyword evidence="7 13" id="KW-0130">Cell adhesion</keyword>
<reference evidence="20" key="1">
    <citation type="submission" date="2012-12" db="EMBL/GenBank/DDBJ databases">
        <authorList>
            <person name="Hellsten U."/>
            <person name="Grimwood J."/>
            <person name="Chapman J.A."/>
            <person name="Shapiro H."/>
            <person name="Aerts A."/>
            <person name="Otillar R.P."/>
            <person name="Terry A.Y."/>
            <person name="Boore J.L."/>
            <person name="Simakov O."/>
            <person name="Marletaz F."/>
            <person name="Cho S.-J."/>
            <person name="Edsinger-Gonzales E."/>
            <person name="Havlak P."/>
            <person name="Kuo D.-H."/>
            <person name="Larsson T."/>
            <person name="Lv J."/>
            <person name="Arendt D."/>
            <person name="Savage R."/>
            <person name="Osoegawa K."/>
            <person name="de Jong P."/>
            <person name="Lindberg D.R."/>
            <person name="Seaver E.C."/>
            <person name="Weisblat D.A."/>
            <person name="Putnam N.H."/>
            <person name="Grigoriev I.V."/>
            <person name="Rokhsar D.S."/>
        </authorList>
    </citation>
    <scope>NUCLEOTIDE SEQUENCE</scope>
    <source>
        <strain evidence="20">I ESC-2004</strain>
    </source>
</reference>
<dbReference type="FunFam" id="2.60.40.60:FF:000104">
    <property type="entry name" value="cadherin-23 isoform X1"/>
    <property type="match status" value="1"/>
</dbReference>
<evidence type="ECO:0000256" key="13">
    <source>
        <dbReference type="RuleBase" id="RU003318"/>
    </source>
</evidence>
<dbReference type="EnsemblMetazoa" id="CapteT181060">
    <property type="protein sequence ID" value="CapteP181060"/>
    <property type="gene ID" value="CapteG181060"/>
</dbReference>
<dbReference type="FunFam" id="2.60.40.60:FF:000080">
    <property type="entry name" value="FAT atypical cadherin 1"/>
    <property type="match status" value="1"/>
</dbReference>
<feature type="compositionally biased region" description="Low complexity" evidence="15">
    <location>
        <begin position="2605"/>
        <end position="2623"/>
    </location>
</feature>
<dbReference type="GO" id="GO:0048731">
    <property type="term" value="P:system development"/>
    <property type="evidence" value="ECO:0007669"/>
    <property type="project" value="UniProtKB-ARBA"/>
</dbReference>
<dbReference type="FunFam" id="2.60.40.60:FF:000081">
    <property type="entry name" value="protocadherin Fat 4"/>
    <property type="match status" value="1"/>
</dbReference>
<dbReference type="OMA" id="IVICVCM"/>
<dbReference type="Gene3D" id="2.60.40.60">
    <property type="entry name" value="Cadherins"/>
    <property type="match status" value="22"/>
</dbReference>
<feature type="compositionally biased region" description="Polar residues" evidence="15">
    <location>
        <begin position="2624"/>
        <end position="2650"/>
    </location>
</feature>
<proteinExistence type="predicted"/>
<accession>R7U5L3</accession>
<dbReference type="InterPro" id="IPR020894">
    <property type="entry name" value="Cadherin_CS"/>
</dbReference>
<dbReference type="STRING" id="283909.R7U5L3"/>
<dbReference type="OrthoDB" id="6252479at2759"/>
<evidence type="ECO:0000256" key="9">
    <source>
        <dbReference type="ARBA" id="ARBA00023136"/>
    </source>
</evidence>
<feature type="domain" description="Cadherin" evidence="17">
    <location>
        <begin position="2183"/>
        <end position="2279"/>
    </location>
</feature>
<dbReference type="InterPro" id="IPR050971">
    <property type="entry name" value="Cadherin-domain_protein"/>
</dbReference>
<feature type="domain" description="Cadherin" evidence="17">
    <location>
        <begin position="1036"/>
        <end position="1140"/>
    </location>
</feature>
<evidence type="ECO:0000313" key="20">
    <source>
        <dbReference type="Proteomes" id="UP000014760"/>
    </source>
</evidence>
<dbReference type="PRINTS" id="PR00205">
    <property type="entry name" value="CADHERIN"/>
</dbReference>
<dbReference type="GO" id="GO:0007163">
    <property type="term" value="P:establishment or maintenance of cell polarity"/>
    <property type="evidence" value="ECO:0007669"/>
    <property type="project" value="UniProtKB-ARBA"/>
</dbReference>
<dbReference type="SMART" id="SM00112">
    <property type="entry name" value="CA"/>
    <property type="match status" value="21"/>
</dbReference>
<feature type="region of interest" description="Disordered" evidence="15">
    <location>
        <begin position="2329"/>
        <end position="2354"/>
    </location>
</feature>
<evidence type="ECO:0000256" key="6">
    <source>
        <dbReference type="ARBA" id="ARBA00022837"/>
    </source>
</evidence>
<feature type="domain" description="Cadherin" evidence="17">
    <location>
        <begin position="1349"/>
        <end position="1441"/>
    </location>
</feature>
<feature type="domain" description="Cadherin" evidence="17">
    <location>
        <begin position="1452"/>
        <end position="1555"/>
    </location>
</feature>
<dbReference type="InterPro" id="IPR000233">
    <property type="entry name" value="Cadherin_Y-type_LIR"/>
</dbReference>
<keyword evidence="10" id="KW-1015">Disulfide bond</keyword>
<sequence length="2711" mass="296953">MIFQVSASDPDCGANAQVRYAVAANLGFQYPSEFEVQAETGQICIIREVDYEKKHTYDFPIVARDQDNLDTTALVMIVVQDVNDNSPVFYPTQYSVSMDLDTVAISNQVVVVKATDTDSGEYGTVMYDIVGGNEDELFEINRGTGMISLTRTTDLSPSLHTLIVSATDGGGISSNVRANVSVSLRDASLNPPEFTSSLYRFNVDEDAGILTLVGVVEATGRNVIYTILSGDPQGLFHLNPNTGQIRSEQSLDHDTVSSLLLNIQARGEGINNGPPVYGNAQVNITIDDINDNTPEFAVTTVEIPVKEDMRLGSTIYVVHAFDADSGDNGRVRYSIQDPNDIFEVNSESGEISLKRRLDHEMTVRHEFMVHAYDLGPGDNQASMTVIVEVQDINDNAPVFEFSSYVFDVSESRKANFKFGEVQASDADSGNNGKIRYQVQNGQNVDVFGVFADDGFLYNRVKLDRERRHEYSFVVLAVDNGVPSRSSSASVTVRVLDANDNDPIFQNIPYVFQITENQPPHTLVGVVSATDKDETNQLIYFLESSNQYFSVNAESGEVLSSQQLDREERDLHSLTIIVSDQGQPSRTSSVDVKIHVTDVNDNNPRFDKEGVFVAYINENQPADTLVAQITARDSDKGENASITYGFYEGGPDTNHDTAMFNLDTSNGRITTKEVLDHESKVQYVFKLLARDGGSPHRQTLKTVEVIVEDQNESPPQFDSAHTYFSILENTAPGTIVGNVTAKDSDSGENARVTYYIVRGNLFGTFGVHSTTGAIFVSRPVDFEECSRYSLQVRAVDSNTVNPMSSIINVNVSIIDVNDNSPYFEDNPVVITIRENIPAGVHIYTFTALDRDSGDYGRVQFEMVSQSPQNDWFTVERNSGHLKINRQIDFEETKQISIVVKAEDLAKNVSGRLATTVSALIIIEDVNDNSPLFQTRNQVYVLEDEPVGYPVMHIVATDADSQDGGRVSFDIVSGNDHSHFSLDSSTGLLQIAKPLDREAVAQYLLNISAYDHGLPRRTTYMKLTVGVIDVNDSPPVFQHSVYKANISESAVVDTVVTTVHATDRDTDTNAELNYFIPDGVISNQFTIEQSTGVIRSRIGFDREQQSSYVITAYVKDGAFPALYDTATVLVDVLDENDNAPIFQVPLVSLEVPENAHLSVIHTVVASDADYGVNGHLTYSIIGGNTDNKFTLNSTTGQLSCRPLNREQSSLHNLTIEAKDGGNPARTSVSSILISVIDDNDNDPEFLLDGYTAEVFENIAVGTSVLRVQAVDADVGVNAEISYSINNAAQGQFSINNITGVLSTAGEFDREKIAHYSFEVYATDGGLYGPRSESVRVEVTVKDINDNFPVFTQYPYRQEISQDLGVNQRVLQVSATDTDADDNGRIRYSFSTASQFFKIDSTTGVVKTRSLLGPAAAEVHRLNVLAVDQGSPAKSSTGLVEIHVGSALGGILRFTNLTYNVHITEGARFGEHLTRVQARFISNQGSGLIAYSFASGNEDNIFMIHQDTGNITVNEGSKLDFETNPRLRLIVVATANSAYDYTTVWVNLKDSNDNAPKFTQQRYTSSTYEGNSRGTYVAQVIATDLDTGENGRVTYSITSGNTHNAFVIDPPETGIVKTNIILDREIVSTYRLEIEAIDGGRNPLSAICTLKVQIIDVNDNSPFFPAYPPVNIHEGIEKGSFILEVTANDRDLTPELQYMFASDGNPADAFSIDRYSGKITVAKELDHEVMPVYRLRILASDEIHNATAEVLVNLIDDNDNPPVFGQQSYQVSIPELTPPDVQVLTVNATDSDSDDNARLTYSMIAVDGFKIDSITGVIYTNHTVMFNPRQRDMHLVVTAVDHGKPQRSAVAAVRVQVMDVNNHAPKFLPSTYSTSVAEDTKAGSTLLTLTATDDDDLHVNKVIYYSIVSGDVESVFQVMGSTGEIVLVGVLDRERRSKYNLVVMGSDRGEPPLNSTAPVTITILDINDNTPVFNSSVYHAQVPEDIAIDEDIVKVSAYDLDAGDNGRLHFNIDSGNDDNKFVIDRDTGVISVRITLDHESRDMHKLVISASDSSPVSRNSAFATVFVNVTDVNEFPPIFPEGLSFVNLQENQRIGSHVFTAHANDRDSGIFGITQYFIVRDKDQSAKENFVINTHTGDVSTAAVFYYNVSRRYSVRVRAVDSGGLYADTTYVVLIQPFTYKRPSFANVNYDFVVPGNAKKGFVVGQIRAMDSGVMVYYSFKNPNEYFAINSTSGVITVTQDLIENRQENEIMRENDVVLTIVARSGSPTSTYVSEKTIAIQVNRSCEGCALAQSGSKGTLSDTSLVLLIVFATIAIILVVVIVTMYLRGRERKRQPPENSQYDSSSFETIEVPPPPPHIGFAPPAYNERYAGHHIHSTTSEVSEPSRSASSGRGSVEEDEDEEIRMINAAPQQKQALRMPDSGMQDDDAISEHSVNNHQDYLARLGIDTDKINTKVSTAKPAPVASSVESMHYFSDADGGEDVLPVYPAQNAGHHPGPHHQTQAFSYGNAEPSNAGSLSSVINSEEEFSGSYNWDYLLDWGPQYQPLADVFSEIARLKDDNIKPKTKPTQIVPQRQMAPPLPSSQLGRPPPIITDMPPRAVPLANGDSLPSHLSSSSSIANSARTSQLTSVSLPKSPISYESSFTSPAMSPSFTPSLSPLRTRSPSISPLVSPKGIPSSGHSSSGGETPKRRPHKARGIRLVPPSSGSEQEIQI</sequence>
<dbReference type="PROSITE" id="PS50268">
    <property type="entry name" value="CADHERIN_2"/>
    <property type="match status" value="22"/>
</dbReference>
<dbReference type="EMBL" id="AMQN01009266">
    <property type="status" value="NOT_ANNOTATED_CDS"/>
    <property type="molecule type" value="Genomic_DNA"/>
</dbReference>
<feature type="domain" description="Cadherin" evidence="17">
    <location>
        <begin position="2077"/>
        <end position="2182"/>
    </location>
</feature>
<feature type="domain" description="Cadherin" evidence="17">
    <location>
        <begin position="1865"/>
        <end position="1970"/>
    </location>
</feature>
<evidence type="ECO:0000256" key="8">
    <source>
        <dbReference type="ARBA" id="ARBA00022989"/>
    </source>
</evidence>
<comment type="function">
    <text evidence="14">Cadherins are calcium-dependent cell adhesion proteins.</text>
</comment>
<dbReference type="FunFam" id="2.60.40.60:FF:000039">
    <property type="entry name" value="FAT atypical cadherin 3"/>
    <property type="match status" value="2"/>
</dbReference>
<keyword evidence="8 16" id="KW-1133">Transmembrane helix</keyword>
<feature type="region of interest" description="Disordered" evidence="15">
    <location>
        <begin position="2558"/>
        <end position="2711"/>
    </location>
</feature>
<evidence type="ECO:0000256" key="5">
    <source>
        <dbReference type="ARBA" id="ARBA00022737"/>
    </source>
</evidence>
<feature type="domain" description="Cadherin" evidence="17">
    <location>
        <begin position="2"/>
        <end position="89"/>
    </location>
</feature>
<feature type="transmembrane region" description="Helical" evidence="16">
    <location>
        <begin position="2302"/>
        <end position="2324"/>
    </location>
</feature>
<feature type="compositionally biased region" description="Polar residues" evidence="15">
    <location>
        <begin position="2334"/>
        <end position="2345"/>
    </location>
</feature>
<dbReference type="GO" id="GO:0005886">
    <property type="term" value="C:plasma membrane"/>
    <property type="evidence" value="ECO:0007669"/>
    <property type="project" value="UniProtKB-SubCell"/>
</dbReference>
<feature type="region of interest" description="Disordered" evidence="15">
    <location>
        <begin position="2374"/>
        <end position="2399"/>
    </location>
</feature>
<feature type="domain" description="Cadherin" evidence="17">
    <location>
        <begin position="297"/>
        <end position="399"/>
    </location>
</feature>
<dbReference type="EMBL" id="KB305088">
    <property type="protein sequence ID" value="ELU01386.1"/>
    <property type="molecule type" value="Genomic_DNA"/>
</dbReference>
<evidence type="ECO:0000256" key="1">
    <source>
        <dbReference type="ARBA" id="ARBA00004167"/>
    </source>
</evidence>
<organism evidence="18">
    <name type="scientific">Capitella teleta</name>
    <name type="common">Polychaete worm</name>
    <dbReference type="NCBI Taxonomy" id="283909"/>
    <lineage>
        <taxon>Eukaryota</taxon>
        <taxon>Metazoa</taxon>
        <taxon>Spiralia</taxon>
        <taxon>Lophotrochozoa</taxon>
        <taxon>Annelida</taxon>
        <taxon>Polychaeta</taxon>
        <taxon>Sedentaria</taxon>
        <taxon>Scolecida</taxon>
        <taxon>Capitellidae</taxon>
        <taxon>Capitella</taxon>
    </lineage>
</organism>
<name>R7U5L3_CAPTE</name>
<evidence type="ECO:0000256" key="10">
    <source>
        <dbReference type="ARBA" id="ARBA00023157"/>
    </source>
</evidence>
<dbReference type="GO" id="GO:0005509">
    <property type="term" value="F:calcium ion binding"/>
    <property type="evidence" value="ECO:0007669"/>
    <property type="project" value="UniProtKB-UniRule"/>
</dbReference>
<keyword evidence="11" id="KW-0325">Glycoprotein</keyword>
<dbReference type="Pfam" id="PF01049">
    <property type="entry name" value="CADH_Y-type_LIR"/>
    <property type="match status" value="1"/>
</dbReference>
<keyword evidence="4" id="KW-0732">Signal</keyword>
<dbReference type="SUPFAM" id="SSF49313">
    <property type="entry name" value="Cadherin-like"/>
    <property type="match status" value="22"/>
</dbReference>
<keyword evidence="5" id="KW-0677">Repeat</keyword>
<gene>
    <name evidence="18" type="ORF">CAPTEDRAFT_181060</name>
</gene>
<dbReference type="FunCoup" id="R7U5L3">
    <property type="interactions" value="115"/>
</dbReference>
<dbReference type="FunFam" id="2.60.40.60:FF:000116">
    <property type="entry name" value="Dachsous cadherin-related 2"/>
    <property type="match status" value="1"/>
</dbReference>
<dbReference type="FunFam" id="2.60.40.60:FF:000015">
    <property type="entry name" value="FAT atypical cadherin 1"/>
    <property type="match status" value="1"/>
</dbReference>
<dbReference type="CDD" id="cd11304">
    <property type="entry name" value="Cadherin_repeat"/>
    <property type="match status" value="22"/>
</dbReference>
<evidence type="ECO:0000256" key="15">
    <source>
        <dbReference type="SAM" id="MobiDB-lite"/>
    </source>
</evidence>
<feature type="domain" description="Cadherin" evidence="17">
    <location>
        <begin position="931"/>
        <end position="1035"/>
    </location>
</feature>
<feature type="domain" description="Cadherin" evidence="17">
    <location>
        <begin position="1971"/>
        <end position="2076"/>
    </location>
</feature>
<evidence type="ECO:0000256" key="11">
    <source>
        <dbReference type="ARBA" id="ARBA00023180"/>
    </source>
</evidence>
<evidence type="ECO:0000256" key="2">
    <source>
        <dbReference type="ARBA" id="ARBA00022536"/>
    </source>
</evidence>
<feature type="domain" description="Cadherin" evidence="17">
    <location>
        <begin position="1244"/>
        <end position="1348"/>
    </location>
</feature>
<feature type="compositionally biased region" description="Low complexity" evidence="15">
    <location>
        <begin position="2651"/>
        <end position="2683"/>
    </location>
</feature>
<dbReference type="PANTHER" id="PTHR24025">
    <property type="entry name" value="DESMOGLEIN FAMILY MEMBER"/>
    <property type="match status" value="1"/>
</dbReference>
<evidence type="ECO:0000256" key="16">
    <source>
        <dbReference type="SAM" id="Phobius"/>
    </source>
</evidence>
<feature type="domain" description="Cadherin" evidence="17">
    <location>
        <begin position="505"/>
        <end position="605"/>
    </location>
</feature>
<feature type="domain" description="Cadherin" evidence="17">
    <location>
        <begin position="203"/>
        <end position="296"/>
    </location>
</feature>
<evidence type="ECO:0000256" key="3">
    <source>
        <dbReference type="ARBA" id="ARBA00022692"/>
    </source>
</evidence>
<reference evidence="18 20" key="2">
    <citation type="journal article" date="2013" name="Nature">
        <title>Insights into bilaterian evolution from three spiralian genomes.</title>
        <authorList>
            <person name="Simakov O."/>
            <person name="Marletaz F."/>
            <person name="Cho S.J."/>
            <person name="Edsinger-Gonzales E."/>
            <person name="Havlak P."/>
            <person name="Hellsten U."/>
            <person name="Kuo D.H."/>
            <person name="Larsson T."/>
            <person name="Lv J."/>
            <person name="Arendt D."/>
            <person name="Savage R."/>
            <person name="Osoegawa K."/>
            <person name="de Jong P."/>
            <person name="Grimwood J."/>
            <person name="Chapman J.A."/>
            <person name="Shapiro H."/>
            <person name="Aerts A."/>
            <person name="Otillar R.P."/>
            <person name="Terry A.Y."/>
            <person name="Boore J.L."/>
            <person name="Grigoriev I.V."/>
            <person name="Lindberg D.R."/>
            <person name="Seaver E.C."/>
            <person name="Weisblat D.A."/>
            <person name="Putnam N.H."/>
            <person name="Rokhsar D.S."/>
        </authorList>
    </citation>
    <scope>NUCLEOTIDE SEQUENCE</scope>
    <source>
        <strain evidence="18 20">I ESC-2004</strain>
    </source>
</reference>
<feature type="compositionally biased region" description="Polar residues" evidence="15">
    <location>
        <begin position="2702"/>
        <end position="2711"/>
    </location>
</feature>
<keyword evidence="6 12" id="KW-0106">Calcium</keyword>
<evidence type="ECO:0000256" key="14">
    <source>
        <dbReference type="RuleBase" id="RU004357"/>
    </source>
</evidence>